<organism evidence="1">
    <name type="scientific">marine sediment metagenome</name>
    <dbReference type="NCBI Taxonomy" id="412755"/>
    <lineage>
        <taxon>unclassified sequences</taxon>
        <taxon>metagenomes</taxon>
        <taxon>ecological metagenomes</taxon>
    </lineage>
</organism>
<dbReference type="AlphaFoldDB" id="A0A0F9K994"/>
<feature type="non-terminal residue" evidence="1">
    <location>
        <position position="1"/>
    </location>
</feature>
<reference evidence="1" key="1">
    <citation type="journal article" date="2015" name="Nature">
        <title>Complex archaea that bridge the gap between prokaryotes and eukaryotes.</title>
        <authorList>
            <person name="Spang A."/>
            <person name="Saw J.H."/>
            <person name="Jorgensen S.L."/>
            <person name="Zaremba-Niedzwiedzka K."/>
            <person name="Martijn J."/>
            <person name="Lind A.E."/>
            <person name="van Eijk R."/>
            <person name="Schleper C."/>
            <person name="Guy L."/>
            <person name="Ettema T.J."/>
        </authorList>
    </citation>
    <scope>NUCLEOTIDE SEQUENCE</scope>
</reference>
<dbReference type="EMBL" id="LAZR01015708">
    <property type="protein sequence ID" value="KKM07728.1"/>
    <property type="molecule type" value="Genomic_DNA"/>
</dbReference>
<gene>
    <name evidence="1" type="ORF">LCGC14_1730990</name>
</gene>
<accession>A0A0F9K994</accession>
<proteinExistence type="predicted"/>
<evidence type="ECO:0000313" key="1">
    <source>
        <dbReference type="EMBL" id="KKM07728.1"/>
    </source>
</evidence>
<sequence>AESNPSPTMAKDSRVDTPRRKVFVRPQPFGDPAIRQRFYRRGGTLVANWYFEGVNNGDGARFADILGDAEIAASSTLDLDNDQPVTTVGLGGSTKRNAPIFSIWGPIQDMLLGCGDPNRPGHLYWSKPGEPDHWPPQNNVKVTSVSEELMAGFVYGSDTYVFSRLRLYQLYPALAGETGTVHYQPTDCNHGLVNRRAFVVGYQGIFFASDDGIYQTRGGAEVNLSDESIEQIFRGESRNGLPVVRSATIRLELHENELWFIYRGPGEGAKAHVLLYDLVFRYWRHYDFLDGPTVALSERSLLSAPNVMMLGTRGGLVQKLVGTTDNAVAVEAHLRTGALDQGAPRRDKVYGDIAIDVSRVGGSLTVQGLIIDEATELDPVIIAPSASKDRTVIDALKAVRARNLALDLKWTHATISVYFGTLQYLIDEGIERIRWDTEEIDHGVPGWSVPLYAHISLRAEADVTLAVHNYDQSGVVTTKTYTIPGSSGLKVRRFVPFEAVKGILFKYVFTSSGTFKVYREESIVVVRAWGAAEILVQPFGDAISVSSAEIAAVRGVGR</sequence>
<protein>
    <submittedName>
        <fullName evidence="1">Uncharacterized protein</fullName>
    </submittedName>
</protein>
<name>A0A0F9K994_9ZZZZ</name>
<comment type="caution">
    <text evidence="1">The sequence shown here is derived from an EMBL/GenBank/DDBJ whole genome shotgun (WGS) entry which is preliminary data.</text>
</comment>